<dbReference type="InterPro" id="IPR006840">
    <property type="entry name" value="ChaC"/>
</dbReference>
<dbReference type="GO" id="GO:0061928">
    <property type="term" value="F:glutathione specific gamma-glutamylcyclotransferase activity"/>
    <property type="evidence" value="ECO:0007669"/>
    <property type="project" value="InterPro"/>
</dbReference>
<dbReference type="Proteomes" id="UP000494330">
    <property type="component" value="Unassembled WGS sequence"/>
</dbReference>
<reference evidence="2 3" key="1">
    <citation type="submission" date="2019-09" db="EMBL/GenBank/DDBJ databases">
        <authorList>
            <person name="Depoorter E."/>
        </authorList>
    </citation>
    <scope>NUCLEOTIDE SEQUENCE [LARGE SCALE GENOMIC DNA]</scope>
    <source>
        <strain evidence="2">LMG 30113</strain>
    </source>
</reference>
<dbReference type="GO" id="GO:0006751">
    <property type="term" value="P:glutathione catabolic process"/>
    <property type="evidence" value="ECO:0007669"/>
    <property type="project" value="InterPro"/>
</dbReference>
<gene>
    <name evidence="2" type="ORF">BPA30113_03005</name>
</gene>
<evidence type="ECO:0000256" key="1">
    <source>
        <dbReference type="ARBA" id="ARBA00023239"/>
    </source>
</evidence>
<proteinExistence type="predicted"/>
<organism evidence="2 3">
    <name type="scientific">Burkholderia paludis</name>
    <dbReference type="NCBI Taxonomy" id="1506587"/>
    <lineage>
        <taxon>Bacteria</taxon>
        <taxon>Pseudomonadati</taxon>
        <taxon>Pseudomonadota</taxon>
        <taxon>Betaproteobacteria</taxon>
        <taxon>Burkholderiales</taxon>
        <taxon>Burkholderiaceae</taxon>
        <taxon>Burkholderia</taxon>
        <taxon>Burkholderia cepacia complex</taxon>
    </lineage>
</organism>
<accession>A0A6J5DK46</accession>
<evidence type="ECO:0000313" key="2">
    <source>
        <dbReference type="EMBL" id="VWB67103.1"/>
    </source>
</evidence>
<keyword evidence="1" id="KW-0456">Lyase</keyword>
<sequence>MKDIEGKALGFAITFTIDASAPQYAGDLDQDVVVDRLATAAGGLGSSSEYLFQTCQGLRSNGLRDAELEHLASLVRIAHEDQGGSGPRSQAY</sequence>
<dbReference type="Pfam" id="PF04752">
    <property type="entry name" value="ChaC"/>
    <property type="match status" value="1"/>
</dbReference>
<keyword evidence="3" id="KW-1185">Reference proteome</keyword>
<dbReference type="AlphaFoldDB" id="A0A6J5DK46"/>
<evidence type="ECO:0000313" key="3">
    <source>
        <dbReference type="Proteomes" id="UP000494330"/>
    </source>
</evidence>
<protein>
    <submittedName>
        <fullName evidence="2">Calcium transporter ChaC</fullName>
    </submittedName>
</protein>
<name>A0A6J5DK46_9BURK</name>
<dbReference type="EMBL" id="CABVQD010000008">
    <property type="protein sequence ID" value="VWB67103.1"/>
    <property type="molecule type" value="Genomic_DNA"/>
</dbReference>